<dbReference type="GO" id="GO:0008270">
    <property type="term" value="F:zinc ion binding"/>
    <property type="evidence" value="ECO:0007669"/>
    <property type="project" value="InterPro"/>
</dbReference>
<evidence type="ECO:0000259" key="11">
    <source>
        <dbReference type="PROSITE" id="PS51747"/>
    </source>
</evidence>
<dbReference type="SUPFAM" id="SSF53927">
    <property type="entry name" value="Cytidine deaminase-like"/>
    <property type="match status" value="1"/>
</dbReference>
<reference evidence="13" key="1">
    <citation type="submission" date="2016-02" db="EMBL/GenBank/DDBJ databases">
        <title>Draft genome sequence of Microdochium bolleyi, a fungal endophyte of beachgrass.</title>
        <authorList>
            <consortium name="DOE Joint Genome Institute"/>
            <person name="David A.S."/>
            <person name="May G."/>
            <person name="Haridas S."/>
            <person name="Lim J."/>
            <person name="Wang M."/>
            <person name="Labutti K."/>
            <person name="Lipzen A."/>
            <person name="Barry K."/>
            <person name="Grigoriev I.V."/>
        </authorList>
    </citation>
    <scope>NUCLEOTIDE SEQUENCE [LARGE SCALE GENOMIC DNA]</scope>
    <source>
        <strain evidence="13">J235TASD1</strain>
    </source>
</reference>
<keyword evidence="5" id="KW-0378">Hydrolase</keyword>
<feature type="domain" description="CMP/dCMP-type deaminase" evidence="11">
    <location>
        <begin position="247"/>
        <end position="388"/>
    </location>
</feature>
<dbReference type="Proteomes" id="UP000070501">
    <property type="component" value="Unassembled WGS sequence"/>
</dbReference>
<feature type="compositionally biased region" description="Polar residues" evidence="10">
    <location>
        <begin position="37"/>
        <end position="52"/>
    </location>
</feature>
<organism evidence="12 13">
    <name type="scientific">Microdochium bolleyi</name>
    <dbReference type="NCBI Taxonomy" id="196109"/>
    <lineage>
        <taxon>Eukaryota</taxon>
        <taxon>Fungi</taxon>
        <taxon>Dikarya</taxon>
        <taxon>Ascomycota</taxon>
        <taxon>Pezizomycotina</taxon>
        <taxon>Sordariomycetes</taxon>
        <taxon>Xylariomycetidae</taxon>
        <taxon>Xylariales</taxon>
        <taxon>Microdochiaceae</taxon>
        <taxon>Microdochium</taxon>
    </lineage>
</organism>
<keyword evidence="3" id="KW-0479">Metal-binding</keyword>
<evidence type="ECO:0000313" key="12">
    <source>
        <dbReference type="EMBL" id="KXJ91025.1"/>
    </source>
</evidence>
<dbReference type="InterPro" id="IPR035105">
    <property type="entry name" value="Deoxycytidylate_deaminase_dom"/>
</dbReference>
<dbReference type="GO" id="GO:0009165">
    <property type="term" value="P:nucleotide biosynthetic process"/>
    <property type="evidence" value="ECO:0007669"/>
    <property type="project" value="UniProtKB-KW"/>
</dbReference>
<dbReference type="InterPro" id="IPR016192">
    <property type="entry name" value="APOBEC/CMP_deaminase_Zn-bd"/>
</dbReference>
<feature type="compositionally biased region" description="Low complexity" evidence="10">
    <location>
        <begin position="150"/>
        <end position="159"/>
    </location>
</feature>
<feature type="region of interest" description="Disordered" evidence="10">
    <location>
        <begin position="134"/>
        <end position="188"/>
    </location>
</feature>
<evidence type="ECO:0000256" key="8">
    <source>
        <dbReference type="ARBA" id="ARBA00041763"/>
    </source>
</evidence>
<comment type="cofactor">
    <cofactor evidence="1">
        <name>Zn(2+)</name>
        <dbReference type="ChEBI" id="CHEBI:29105"/>
    </cofactor>
</comment>
<dbReference type="GO" id="GO:0005737">
    <property type="term" value="C:cytoplasm"/>
    <property type="evidence" value="ECO:0007669"/>
    <property type="project" value="TreeGrafter"/>
</dbReference>
<dbReference type="Gene3D" id="3.40.50.300">
    <property type="entry name" value="P-loop containing nucleotide triphosphate hydrolases"/>
    <property type="match status" value="1"/>
</dbReference>
<dbReference type="CDD" id="cd01286">
    <property type="entry name" value="deoxycytidylate_deaminase"/>
    <property type="match status" value="1"/>
</dbReference>
<dbReference type="InParanoid" id="A0A136J1G5"/>
<evidence type="ECO:0000256" key="9">
    <source>
        <dbReference type="ARBA" id="ARBA00071582"/>
    </source>
</evidence>
<dbReference type="FunCoup" id="A0A136J1G5">
    <property type="interactions" value="60"/>
</dbReference>
<dbReference type="STRING" id="196109.A0A136J1G5"/>
<evidence type="ECO:0000256" key="5">
    <source>
        <dbReference type="ARBA" id="ARBA00022801"/>
    </source>
</evidence>
<evidence type="ECO:0000256" key="4">
    <source>
        <dbReference type="ARBA" id="ARBA00022727"/>
    </source>
</evidence>
<proteinExistence type="inferred from homology"/>
<dbReference type="SUPFAM" id="SSF52540">
    <property type="entry name" value="P-loop containing nucleoside triphosphate hydrolases"/>
    <property type="match status" value="1"/>
</dbReference>
<dbReference type="InterPro" id="IPR016193">
    <property type="entry name" value="Cytidine_deaminase-like"/>
</dbReference>
<feature type="region of interest" description="Disordered" evidence="10">
    <location>
        <begin position="37"/>
        <end position="61"/>
    </location>
</feature>
<keyword evidence="6" id="KW-0862">Zinc</keyword>
<evidence type="ECO:0000256" key="6">
    <source>
        <dbReference type="ARBA" id="ARBA00022833"/>
    </source>
</evidence>
<dbReference type="EC" id="3.5.4.12" evidence="7"/>
<dbReference type="InterPro" id="IPR015517">
    <property type="entry name" value="dCMP_deaminase-rel"/>
</dbReference>
<dbReference type="FunFam" id="3.40.140.10:FF:000035">
    <property type="entry name" value="dCMP deaminase"/>
    <property type="match status" value="1"/>
</dbReference>
<gene>
    <name evidence="12" type="ORF">Micbo1qcDRAFT_195839</name>
</gene>
<dbReference type="EMBL" id="KQ964251">
    <property type="protein sequence ID" value="KXJ91025.1"/>
    <property type="molecule type" value="Genomic_DNA"/>
</dbReference>
<evidence type="ECO:0000256" key="3">
    <source>
        <dbReference type="ARBA" id="ARBA00022723"/>
    </source>
</evidence>
<dbReference type="PROSITE" id="PS51747">
    <property type="entry name" value="CYT_DCMP_DEAMINASES_2"/>
    <property type="match status" value="1"/>
</dbReference>
<accession>A0A136J1G5</accession>
<dbReference type="PROSITE" id="PS00903">
    <property type="entry name" value="CYT_DCMP_DEAMINASES_1"/>
    <property type="match status" value="1"/>
</dbReference>
<dbReference type="InterPro" id="IPR002125">
    <property type="entry name" value="CMP_dCMP_dom"/>
</dbReference>
<evidence type="ECO:0000256" key="10">
    <source>
        <dbReference type="SAM" id="MobiDB-lite"/>
    </source>
</evidence>
<keyword evidence="4" id="KW-0545">Nucleotide biosynthesis</keyword>
<dbReference type="AlphaFoldDB" id="A0A136J1G5"/>
<dbReference type="OrthoDB" id="6710946at2759"/>
<dbReference type="InterPro" id="IPR027417">
    <property type="entry name" value="P-loop_NTPase"/>
</dbReference>
<evidence type="ECO:0000256" key="2">
    <source>
        <dbReference type="ARBA" id="ARBA00006576"/>
    </source>
</evidence>
<keyword evidence="13" id="KW-1185">Reference proteome</keyword>
<comment type="similarity">
    <text evidence="2">Belongs to the cytidine and deoxycytidylate deaminase family.</text>
</comment>
<protein>
    <recommendedName>
        <fullName evidence="9">Deoxycytidylate deaminase</fullName>
        <ecNumber evidence="7">3.5.4.12</ecNumber>
    </recommendedName>
    <alternativeName>
        <fullName evidence="8">dCMP deaminase</fullName>
    </alternativeName>
</protein>
<evidence type="ECO:0000256" key="7">
    <source>
        <dbReference type="ARBA" id="ARBA00038938"/>
    </source>
</evidence>
<dbReference type="PANTHER" id="PTHR11086:SF18">
    <property type="entry name" value="DEOXYCYTIDYLATE DEAMINASE"/>
    <property type="match status" value="1"/>
</dbReference>
<dbReference type="PANTHER" id="PTHR11086">
    <property type="entry name" value="DEOXYCYTIDYLATE DEAMINASE-RELATED"/>
    <property type="match status" value="1"/>
</dbReference>
<dbReference type="Gene3D" id="3.40.140.10">
    <property type="entry name" value="Cytidine Deaminase, domain 2"/>
    <property type="match status" value="1"/>
</dbReference>
<dbReference type="GO" id="GO:0004132">
    <property type="term" value="F:dCMP deaminase activity"/>
    <property type="evidence" value="ECO:0007669"/>
    <property type="project" value="UniProtKB-EC"/>
</dbReference>
<evidence type="ECO:0000313" key="13">
    <source>
        <dbReference type="Proteomes" id="UP000070501"/>
    </source>
</evidence>
<sequence length="407" mass="44031">MLIGICGAKCAGKSTVAQYLIDHHGFKKLHLNDESIPAQNGGASAQSTTATGDSPPAGINGKHLTSLQTTKLSRRGAPEHSFASVTALLDHVTRHWRSRWVTTDIHNEAVLDALSRRPFFILLSVDAPVTVRWQRHQQRQREQQGSAYHSSSRSSQSSSPTRKPGGGGTTLTTTGNDDDDDDDTQAPSSLETFVSESDANLYDPHTGVLALMSRAAVRLLNTSSDLAHLYATLGKLDLTNPDRLRPSWDSYFMQLASLAAQRCNCMKRAVGCVLVDGVKRTVISTGYNGTPRHLRNCGDGGCPRCNSGDSASGVALGTCLCLHAEENALLEAGRERIRQGSVLYCNTCPCLTCSIKIVQVGIGEVVYNQGYSMDTETAEVFRSAGVRLRQFSPPANGLIHLEKMELY</sequence>
<evidence type="ECO:0000256" key="1">
    <source>
        <dbReference type="ARBA" id="ARBA00001947"/>
    </source>
</evidence>
<dbReference type="Pfam" id="PF00383">
    <property type="entry name" value="dCMP_cyt_deam_1"/>
    <property type="match status" value="1"/>
</dbReference>
<name>A0A136J1G5_9PEZI</name>